<keyword evidence="2" id="KW-1133">Transmembrane helix</keyword>
<dbReference type="Pfam" id="PF16357">
    <property type="entry name" value="PepSY_TM_like_2"/>
    <property type="match status" value="1"/>
</dbReference>
<evidence type="ECO:0000313" key="4">
    <source>
        <dbReference type="Proteomes" id="UP000541185"/>
    </source>
</evidence>
<keyword evidence="2" id="KW-0472">Membrane</keyword>
<dbReference type="AlphaFoldDB" id="A0A848H2P8"/>
<dbReference type="PANTHER" id="PTHR40115:SF1">
    <property type="entry name" value="INNER MEMBRANE PROTEIN WITH PEPSY TM HELIX"/>
    <property type="match status" value="1"/>
</dbReference>
<evidence type="ECO:0000256" key="2">
    <source>
        <dbReference type="SAM" id="Phobius"/>
    </source>
</evidence>
<accession>A0A848H2P8</accession>
<protein>
    <submittedName>
        <fullName evidence="3">Peptidase</fullName>
    </submittedName>
</protein>
<comment type="caution">
    <text evidence="3">The sequence shown here is derived from an EMBL/GenBank/DDBJ whole genome shotgun (WGS) entry which is preliminary data.</text>
</comment>
<dbReference type="Proteomes" id="UP000541185">
    <property type="component" value="Unassembled WGS sequence"/>
</dbReference>
<dbReference type="PANTHER" id="PTHR40115">
    <property type="entry name" value="INNER MEMBRANE PROTEIN WITH PEPSY TM HELIX"/>
    <property type="match status" value="1"/>
</dbReference>
<reference evidence="3 4" key="1">
    <citation type="submission" date="2020-04" db="EMBL/GenBank/DDBJ databases">
        <title>Ramlibacter sp. G-1-2-2 isolated from soil.</title>
        <authorList>
            <person name="Dahal R.H."/>
        </authorList>
    </citation>
    <scope>NUCLEOTIDE SEQUENCE [LARGE SCALE GENOMIC DNA]</scope>
    <source>
        <strain evidence="3 4">G-1-2-2</strain>
    </source>
</reference>
<evidence type="ECO:0000256" key="1">
    <source>
        <dbReference type="SAM" id="MobiDB-lite"/>
    </source>
</evidence>
<sequence length="235" mass="25256">MEPSLNRATTLSGPAATASSTAIRPPLSARALLWLRKTHGWIGLWGAVLGLLFGMAGFWLNHRAVMKIPTSQLREHAQIAVPDPAPATPADMAGWLRGALQQGRDANVTRVEPARKLQWQQADGQPITQPEHWIFTFGGPDRMVQADYWKGNRSVGVNVTNNGFAATIANMHKGVGMPAAWILLVDTLVGSLIFLSVSGVAMWLLMNKRNRRAGLVVLGSSVALTAGLIAWALAA</sequence>
<dbReference type="InterPro" id="IPR032307">
    <property type="entry name" value="PepSY_TM-like_2"/>
</dbReference>
<dbReference type="EMBL" id="JABBFX010000001">
    <property type="protein sequence ID" value="NML45095.1"/>
    <property type="molecule type" value="Genomic_DNA"/>
</dbReference>
<keyword evidence="2" id="KW-0812">Transmembrane</keyword>
<name>A0A848H2P8_9BURK</name>
<feature type="region of interest" description="Disordered" evidence="1">
    <location>
        <begin position="1"/>
        <end position="20"/>
    </location>
</feature>
<feature type="transmembrane region" description="Helical" evidence="2">
    <location>
        <begin position="213"/>
        <end position="234"/>
    </location>
</feature>
<gene>
    <name evidence="3" type="ORF">HHL11_15155</name>
</gene>
<feature type="transmembrane region" description="Helical" evidence="2">
    <location>
        <begin position="40"/>
        <end position="60"/>
    </location>
</feature>
<proteinExistence type="predicted"/>
<organism evidence="3 4">
    <name type="scientific">Ramlibacter agri</name>
    <dbReference type="NCBI Taxonomy" id="2728837"/>
    <lineage>
        <taxon>Bacteria</taxon>
        <taxon>Pseudomonadati</taxon>
        <taxon>Pseudomonadota</taxon>
        <taxon>Betaproteobacteria</taxon>
        <taxon>Burkholderiales</taxon>
        <taxon>Comamonadaceae</taxon>
        <taxon>Ramlibacter</taxon>
    </lineage>
</organism>
<feature type="transmembrane region" description="Helical" evidence="2">
    <location>
        <begin position="180"/>
        <end position="206"/>
    </location>
</feature>
<keyword evidence="4" id="KW-1185">Reference proteome</keyword>
<evidence type="ECO:0000313" key="3">
    <source>
        <dbReference type="EMBL" id="NML45095.1"/>
    </source>
</evidence>